<accession>A0AAD8HDV1</accession>
<gene>
    <name evidence="2" type="ORF">POM88_041251</name>
</gene>
<feature type="compositionally biased region" description="Basic residues" evidence="1">
    <location>
        <begin position="304"/>
        <end position="313"/>
    </location>
</feature>
<sequence>MCRSNLYTVVVHYSGSFVHIPSKTYTSTTSKLFKDVDLQNMSVNDVKNFLGDIIGEWDSLFYKNMNNGAMKLLSPELKSVMLELADGENRRYNNDDNDIFIEGNIDFNSGSENVLRDEDRDWSDEEFMKIRKNCREEILRINAYEKEANYENEGNGEDSDSLHSSEGYNYAFSSEESDEEVCYATPLLMIRRNPNWKLVEMQDEFKRVLKVDVCEAKCSRVRQKALSGVENKMKEHYEKVRRFVGEILHKDLELGDGFRKTLISDQQKGLDKAIRELLPQVEHRFCTRHLNSNLSKVYPSSLPKQKRQRKNKKQGSDDPEKEVTDEIQRQGMEKSIGEDDLMNEATREVEEQTQGLDEVEHSIQIEQQIQTEPNKRMRFMPTPSLRQHRGTGCTPPASTPPASNTRSRKMTPRKKGNTQSKSVKAFSPPRHKK</sequence>
<feature type="region of interest" description="Disordered" evidence="1">
    <location>
        <begin position="296"/>
        <end position="341"/>
    </location>
</feature>
<name>A0AAD8HDV1_9APIA</name>
<comment type="caution">
    <text evidence="2">The sequence shown here is derived from an EMBL/GenBank/DDBJ whole genome shotgun (WGS) entry which is preliminary data.</text>
</comment>
<evidence type="ECO:0000313" key="3">
    <source>
        <dbReference type="Proteomes" id="UP001237642"/>
    </source>
</evidence>
<feature type="compositionally biased region" description="Basic and acidic residues" evidence="1">
    <location>
        <begin position="314"/>
        <end position="337"/>
    </location>
</feature>
<dbReference type="PANTHER" id="PTHR31973">
    <property type="entry name" value="POLYPROTEIN, PUTATIVE-RELATED"/>
    <property type="match status" value="1"/>
</dbReference>
<feature type="region of interest" description="Disordered" evidence="1">
    <location>
        <begin position="367"/>
        <end position="433"/>
    </location>
</feature>
<dbReference type="PANTHER" id="PTHR31973:SF187">
    <property type="entry name" value="MUTATOR TRANSPOSASE MUDRA PROTEIN"/>
    <property type="match status" value="1"/>
</dbReference>
<reference evidence="2" key="1">
    <citation type="submission" date="2023-02" db="EMBL/GenBank/DDBJ databases">
        <title>Genome of toxic invasive species Heracleum sosnowskyi carries increased number of genes despite the absence of recent whole-genome duplications.</title>
        <authorList>
            <person name="Schelkunov M."/>
            <person name="Shtratnikova V."/>
            <person name="Makarenko M."/>
            <person name="Klepikova A."/>
            <person name="Omelchenko D."/>
            <person name="Novikova G."/>
            <person name="Obukhova E."/>
            <person name="Bogdanov V."/>
            <person name="Penin A."/>
            <person name="Logacheva M."/>
        </authorList>
    </citation>
    <scope>NUCLEOTIDE SEQUENCE</scope>
    <source>
        <strain evidence="2">Hsosn_3</strain>
        <tissue evidence="2">Leaf</tissue>
    </source>
</reference>
<dbReference type="Proteomes" id="UP001237642">
    <property type="component" value="Unassembled WGS sequence"/>
</dbReference>
<keyword evidence="3" id="KW-1185">Reference proteome</keyword>
<evidence type="ECO:0000313" key="2">
    <source>
        <dbReference type="EMBL" id="KAK1365690.1"/>
    </source>
</evidence>
<protein>
    <submittedName>
        <fullName evidence="2">Uncharacterized protein</fullName>
    </submittedName>
</protein>
<evidence type="ECO:0000256" key="1">
    <source>
        <dbReference type="SAM" id="MobiDB-lite"/>
    </source>
</evidence>
<feature type="compositionally biased region" description="Basic residues" evidence="1">
    <location>
        <begin position="406"/>
        <end position="416"/>
    </location>
</feature>
<organism evidence="2 3">
    <name type="scientific">Heracleum sosnowskyi</name>
    <dbReference type="NCBI Taxonomy" id="360622"/>
    <lineage>
        <taxon>Eukaryota</taxon>
        <taxon>Viridiplantae</taxon>
        <taxon>Streptophyta</taxon>
        <taxon>Embryophyta</taxon>
        <taxon>Tracheophyta</taxon>
        <taxon>Spermatophyta</taxon>
        <taxon>Magnoliopsida</taxon>
        <taxon>eudicotyledons</taxon>
        <taxon>Gunneridae</taxon>
        <taxon>Pentapetalae</taxon>
        <taxon>asterids</taxon>
        <taxon>campanulids</taxon>
        <taxon>Apiales</taxon>
        <taxon>Apiaceae</taxon>
        <taxon>Apioideae</taxon>
        <taxon>apioid superclade</taxon>
        <taxon>Tordylieae</taxon>
        <taxon>Tordyliinae</taxon>
        <taxon>Heracleum</taxon>
    </lineage>
</organism>
<dbReference type="AlphaFoldDB" id="A0AAD8HDV1"/>
<reference evidence="2" key="2">
    <citation type="submission" date="2023-05" db="EMBL/GenBank/DDBJ databases">
        <authorList>
            <person name="Schelkunov M.I."/>
        </authorList>
    </citation>
    <scope>NUCLEOTIDE SEQUENCE</scope>
    <source>
        <strain evidence="2">Hsosn_3</strain>
        <tissue evidence="2">Leaf</tissue>
    </source>
</reference>
<dbReference type="EMBL" id="JAUIZM010000009">
    <property type="protein sequence ID" value="KAK1365690.1"/>
    <property type="molecule type" value="Genomic_DNA"/>
</dbReference>
<feature type="compositionally biased region" description="Low complexity" evidence="1">
    <location>
        <begin position="394"/>
        <end position="403"/>
    </location>
</feature>
<proteinExistence type="predicted"/>